<dbReference type="EMBL" id="FNDI01000042">
    <property type="protein sequence ID" value="SDJ30542.1"/>
    <property type="molecule type" value="Genomic_DNA"/>
</dbReference>
<protein>
    <submittedName>
        <fullName evidence="1">Uncharacterized protein</fullName>
    </submittedName>
</protein>
<keyword evidence="2" id="KW-1185">Reference proteome</keyword>
<evidence type="ECO:0000313" key="1">
    <source>
        <dbReference type="EMBL" id="SDJ30542.1"/>
    </source>
</evidence>
<name>A0A7Z7FMQ9_9BURK</name>
<accession>A0A7Z7FMQ9</accession>
<sequence length="88" mass="9428">MKRVYIYHAVQIEVSVEIDTSGERSVTPGYGSGYVAVERITRAGLPASPAAPLRLGAADRRPFLNEVDALMGGYSAGRRMNEDLEGSG</sequence>
<dbReference type="AlphaFoldDB" id="A0A7Z7FMQ9"/>
<dbReference type="RefSeq" id="WP_091789789.1">
    <property type="nucleotide sequence ID" value="NZ_FNDI01000042.1"/>
</dbReference>
<gene>
    <name evidence="1" type="ORF">SAMN04487926_14214</name>
</gene>
<evidence type="ECO:0000313" key="2">
    <source>
        <dbReference type="Proteomes" id="UP000198900"/>
    </source>
</evidence>
<proteinExistence type="predicted"/>
<comment type="caution">
    <text evidence="1">The sequence shown here is derived from an EMBL/GenBank/DDBJ whole genome shotgun (WGS) entry which is preliminary data.</text>
</comment>
<reference evidence="1" key="1">
    <citation type="submission" date="2016-10" db="EMBL/GenBank/DDBJ databases">
        <authorList>
            <person name="Varghese N."/>
            <person name="Submissions S."/>
        </authorList>
    </citation>
    <scope>NUCLEOTIDE SEQUENCE [LARGE SCALE GENOMIC DNA]</scope>
    <source>
        <strain evidence="1">YR281</strain>
    </source>
</reference>
<organism evidence="1 2">
    <name type="scientific">Paraburkholderia steynii</name>
    <dbReference type="NCBI Taxonomy" id="1245441"/>
    <lineage>
        <taxon>Bacteria</taxon>
        <taxon>Pseudomonadati</taxon>
        <taxon>Pseudomonadota</taxon>
        <taxon>Betaproteobacteria</taxon>
        <taxon>Burkholderiales</taxon>
        <taxon>Burkholderiaceae</taxon>
        <taxon>Paraburkholderia</taxon>
    </lineage>
</organism>
<dbReference type="Proteomes" id="UP000198900">
    <property type="component" value="Unassembled WGS sequence"/>
</dbReference>